<proteinExistence type="predicted"/>
<dbReference type="Proteomes" id="UP000783253">
    <property type="component" value="Unassembled WGS sequence"/>
</dbReference>
<reference evidence="1 2" key="1">
    <citation type="submission" date="2021-08" db="EMBL/GenBank/DDBJ databases">
        <title>Comparative Genomics Analysis of the Genus Qipengyuania Reveals Extensive Genetic Diversity and Metabolic Versatility, Including the Description of Fifteen Novel Species.</title>
        <authorList>
            <person name="Liu Y."/>
        </authorList>
    </citation>
    <scope>NUCLEOTIDE SEQUENCE [LARGE SCALE GENOMIC DNA]</scope>
    <source>
        <strain evidence="1 2">1NDH17</strain>
    </source>
</reference>
<dbReference type="EMBL" id="JAIGNK010000001">
    <property type="protein sequence ID" value="MBX7457285.1"/>
    <property type="molecule type" value="Genomic_DNA"/>
</dbReference>
<sequence length="109" mass="11645">MVARTSLSQEADTNQDALADCESMAKAAGDGACGEVLLSLCNRQVSGEDTTVWDIHRLTGLALHEAFAALRTLEYGKVVDILDNPADPFGATIRLREEGLGNLRRQSAA</sequence>
<gene>
    <name evidence="1" type="ORF">K3152_03415</name>
</gene>
<comment type="caution">
    <text evidence="1">The sequence shown here is derived from an EMBL/GenBank/DDBJ whole genome shotgun (WGS) entry which is preliminary data.</text>
</comment>
<evidence type="ECO:0000313" key="2">
    <source>
        <dbReference type="Proteomes" id="UP000783253"/>
    </source>
</evidence>
<organism evidence="1 2">
    <name type="scientific">Qipengyuania polymorpha</name>
    <dbReference type="NCBI Taxonomy" id="2867234"/>
    <lineage>
        <taxon>Bacteria</taxon>
        <taxon>Pseudomonadati</taxon>
        <taxon>Pseudomonadota</taxon>
        <taxon>Alphaproteobacteria</taxon>
        <taxon>Sphingomonadales</taxon>
        <taxon>Erythrobacteraceae</taxon>
        <taxon>Qipengyuania</taxon>
    </lineage>
</organism>
<name>A0ABS7IYY7_9SPHN</name>
<keyword evidence="2" id="KW-1185">Reference proteome</keyword>
<evidence type="ECO:0000313" key="1">
    <source>
        <dbReference type="EMBL" id="MBX7457285.1"/>
    </source>
</evidence>
<dbReference type="RefSeq" id="WP_221572606.1">
    <property type="nucleotide sequence ID" value="NZ_JAIGNK010000001.1"/>
</dbReference>
<protein>
    <submittedName>
        <fullName evidence="1">Uncharacterized protein</fullName>
    </submittedName>
</protein>
<accession>A0ABS7IYY7</accession>